<keyword evidence="2" id="KW-1185">Reference proteome</keyword>
<protein>
    <submittedName>
        <fullName evidence="3">Programmed cell death protein 2 C-terminal domain-containing protein</fullName>
    </submittedName>
</protein>
<dbReference type="WBParaSite" id="nRc.2.0.1.t30350-RA">
    <property type="protein sequence ID" value="nRc.2.0.1.t30350-RA"/>
    <property type="gene ID" value="nRc.2.0.1.g30350"/>
</dbReference>
<dbReference type="PANTHER" id="PTHR12298">
    <property type="entry name" value="PCDC2 PROGRAMMED CELL DEATH PROTEIN 2 -RELATED"/>
    <property type="match status" value="1"/>
</dbReference>
<dbReference type="GO" id="GO:0005737">
    <property type="term" value="C:cytoplasm"/>
    <property type="evidence" value="ECO:0007669"/>
    <property type="project" value="InterPro"/>
</dbReference>
<dbReference type="Pfam" id="PF04194">
    <property type="entry name" value="PDCD2_C"/>
    <property type="match status" value="1"/>
</dbReference>
<dbReference type="GO" id="GO:0005634">
    <property type="term" value="C:nucleus"/>
    <property type="evidence" value="ECO:0007669"/>
    <property type="project" value="TreeGrafter"/>
</dbReference>
<organism evidence="2 3">
    <name type="scientific">Romanomermis culicivorax</name>
    <name type="common">Nematode worm</name>
    <dbReference type="NCBI Taxonomy" id="13658"/>
    <lineage>
        <taxon>Eukaryota</taxon>
        <taxon>Metazoa</taxon>
        <taxon>Ecdysozoa</taxon>
        <taxon>Nematoda</taxon>
        <taxon>Enoplea</taxon>
        <taxon>Dorylaimia</taxon>
        <taxon>Mermithida</taxon>
        <taxon>Mermithoidea</taxon>
        <taxon>Mermithidae</taxon>
        <taxon>Romanomermis</taxon>
    </lineage>
</organism>
<dbReference type="AlphaFoldDB" id="A0A915JVC9"/>
<evidence type="ECO:0000259" key="1">
    <source>
        <dbReference type="Pfam" id="PF04194"/>
    </source>
</evidence>
<accession>A0A915JVC9</accession>
<dbReference type="PANTHER" id="PTHR12298:SF4">
    <property type="entry name" value="PROGRAMMED CELL DEATH PROTEIN 2"/>
    <property type="match status" value="1"/>
</dbReference>
<dbReference type="InterPro" id="IPR007320">
    <property type="entry name" value="PDCD2_C"/>
</dbReference>
<dbReference type="Proteomes" id="UP000887565">
    <property type="component" value="Unplaced"/>
</dbReference>
<sequence>MHPESKYDRGGSPLWATDFTPGDDIPDCSVCGAPRIFEFQVMPHLLHYLNVDDVGKSLDWATVAVYTCSESCSIENLGYSTEFVWKQDFSA</sequence>
<feature type="domain" description="Programmed cell death protein 2 C-terminal" evidence="1">
    <location>
        <begin position="6"/>
        <end position="88"/>
    </location>
</feature>
<name>A0A915JVC9_ROMCU</name>
<reference evidence="3" key="1">
    <citation type="submission" date="2022-11" db="UniProtKB">
        <authorList>
            <consortium name="WormBaseParasite"/>
        </authorList>
    </citation>
    <scope>IDENTIFICATION</scope>
</reference>
<evidence type="ECO:0000313" key="3">
    <source>
        <dbReference type="WBParaSite" id="nRc.2.0.1.t30350-RA"/>
    </source>
</evidence>
<proteinExistence type="predicted"/>
<evidence type="ECO:0000313" key="2">
    <source>
        <dbReference type="Proteomes" id="UP000887565"/>
    </source>
</evidence>